<name>A0A395J4C3_9HELO</name>
<protein>
    <recommendedName>
        <fullName evidence="1">2EXR domain-containing protein</fullName>
    </recommendedName>
</protein>
<evidence type="ECO:0000313" key="3">
    <source>
        <dbReference type="Proteomes" id="UP000249056"/>
    </source>
</evidence>
<organism evidence="2 3">
    <name type="scientific">Monilinia fructigena</name>
    <dbReference type="NCBI Taxonomy" id="38457"/>
    <lineage>
        <taxon>Eukaryota</taxon>
        <taxon>Fungi</taxon>
        <taxon>Dikarya</taxon>
        <taxon>Ascomycota</taxon>
        <taxon>Pezizomycotina</taxon>
        <taxon>Leotiomycetes</taxon>
        <taxon>Helotiales</taxon>
        <taxon>Sclerotiniaceae</taxon>
        <taxon>Monilinia</taxon>
    </lineage>
</organism>
<dbReference type="InterPro" id="IPR045518">
    <property type="entry name" value="2EXR"/>
</dbReference>
<comment type="caution">
    <text evidence="2">The sequence shown here is derived from an EMBL/GenBank/DDBJ whole genome shotgun (WGS) entry which is preliminary data.</text>
</comment>
<dbReference type="Pfam" id="PF20150">
    <property type="entry name" value="2EXR"/>
    <property type="match status" value="1"/>
</dbReference>
<reference evidence="2 3" key="1">
    <citation type="submission" date="2018-06" db="EMBL/GenBank/DDBJ databases">
        <title>Genome Sequence of the Brown Rot Fungal Pathogen Monilinia fructigena.</title>
        <authorList>
            <person name="Landi L."/>
            <person name="De Miccolis Angelini R.M."/>
            <person name="Pollastro S."/>
            <person name="Abate D."/>
            <person name="Faretra F."/>
            <person name="Romanazzi G."/>
        </authorList>
    </citation>
    <scope>NUCLEOTIDE SEQUENCE [LARGE SCALE GENOMIC DNA]</scope>
    <source>
        <strain evidence="2 3">Mfrg269</strain>
    </source>
</reference>
<gene>
    <name evidence="2" type="ORF">DID88_007778</name>
</gene>
<keyword evidence="3" id="KW-1185">Reference proteome</keyword>
<evidence type="ECO:0000259" key="1">
    <source>
        <dbReference type="Pfam" id="PF20150"/>
    </source>
</evidence>
<dbReference type="Proteomes" id="UP000249056">
    <property type="component" value="Unassembled WGS sequence"/>
</dbReference>
<proteinExistence type="predicted"/>
<evidence type="ECO:0000313" key="2">
    <source>
        <dbReference type="EMBL" id="RAL66998.1"/>
    </source>
</evidence>
<dbReference type="EMBL" id="QKRW01000005">
    <property type="protein sequence ID" value="RAL66998.1"/>
    <property type="molecule type" value="Genomic_DNA"/>
</dbReference>
<dbReference type="OrthoDB" id="3473305at2759"/>
<accession>A0A395J4C3</accession>
<sequence>MSQNQHQAAHQRLTQVGVNPDDTFPFVNLTLELQRKIWKHAAVSQPRVIQLKICEAINTYNLRASDIQYQIPEENLPEVLLKTCFESQDIVKKNYKYTKFLGSPLCYDPDIDVLWVRGMLVFLVDQELDPGTNGGYAGALFEQKEHPLGRPYLFRSVALEFAGIKKSHKDYVTSTRD</sequence>
<dbReference type="AlphaFoldDB" id="A0A395J4C3"/>
<feature type="domain" description="2EXR" evidence="1">
    <location>
        <begin position="25"/>
        <end position="114"/>
    </location>
</feature>